<feature type="transmembrane region" description="Helical" evidence="2">
    <location>
        <begin position="215"/>
        <end position="233"/>
    </location>
</feature>
<keyword evidence="2" id="KW-0812">Transmembrane</keyword>
<feature type="region of interest" description="Disordered" evidence="1">
    <location>
        <begin position="625"/>
        <end position="668"/>
    </location>
</feature>
<evidence type="ECO:0000256" key="2">
    <source>
        <dbReference type="SAM" id="Phobius"/>
    </source>
</evidence>
<feature type="compositionally biased region" description="Polar residues" evidence="1">
    <location>
        <begin position="545"/>
        <end position="561"/>
    </location>
</feature>
<feature type="transmembrane region" description="Helical" evidence="2">
    <location>
        <begin position="128"/>
        <end position="151"/>
    </location>
</feature>
<keyword evidence="2" id="KW-1133">Transmembrane helix</keyword>
<feature type="transmembrane region" description="Helical" evidence="2">
    <location>
        <begin position="171"/>
        <end position="194"/>
    </location>
</feature>
<dbReference type="Proteomes" id="UP001194468">
    <property type="component" value="Unassembled WGS sequence"/>
</dbReference>
<dbReference type="EMBL" id="WHUW01000001">
    <property type="protein sequence ID" value="KAF8452551.1"/>
    <property type="molecule type" value="Genomic_DNA"/>
</dbReference>
<name>A0AAD4C8S3_BOLED</name>
<organism evidence="3 4">
    <name type="scientific">Boletus edulis BED1</name>
    <dbReference type="NCBI Taxonomy" id="1328754"/>
    <lineage>
        <taxon>Eukaryota</taxon>
        <taxon>Fungi</taxon>
        <taxon>Dikarya</taxon>
        <taxon>Basidiomycota</taxon>
        <taxon>Agaricomycotina</taxon>
        <taxon>Agaricomycetes</taxon>
        <taxon>Agaricomycetidae</taxon>
        <taxon>Boletales</taxon>
        <taxon>Boletineae</taxon>
        <taxon>Boletaceae</taxon>
        <taxon>Boletoideae</taxon>
        <taxon>Boletus</taxon>
    </lineage>
</organism>
<feature type="region of interest" description="Disordered" evidence="1">
    <location>
        <begin position="527"/>
        <end position="578"/>
    </location>
</feature>
<evidence type="ECO:0000313" key="4">
    <source>
        <dbReference type="Proteomes" id="UP001194468"/>
    </source>
</evidence>
<sequence>MDCLVCLSLAPNLRCLGFTRGQFVALTIPPAIEFIISLLFAYLYSEPGRWSQVLAADGILYFVWALLDTLSHVIPAARVSFSVFRVLDFVIGAASFTPILFYSIYLYRLSFCDFIPTLPRRLQPYLEFLIPILLVIAIAINGVSSFVGIHLGTAPNQLVVVQFAYDSKSLWFSLSRSSLAIYAFIQFIFFLLTFSRFSRAFLEQRRIELTHSDEYHYFNGITWITVGVVIGVAETIPGFTRVTFCAVLARRILRLVGRAILMFGLLKGLDVTDNFENLTDELRGPSRISGRISHMLGINPRLNTFRRISHSNSEASRVDEYPTTGKQQRVTVHYEKGQAPLLQIRFSALDFPAQDALADMIRRRRRSLSGLIPGNASAGEKGVSDEMAAARNAVLETPRAASALVTTGDNHHIPSDWIRPPEKIHIRPGSGGTVSDTLSIIRDLERNFPNLPPRVTGKYRGSILGQNYEEDPFPIIGVSRQPSLRGGANNPSEEGRASVSLSASGSIKRKPAPPLLENISYISDPRKRLASSSGGLTRPAEYPINSPNNASKSTTVHSLDSTLVGEPSTPRSRRMTMTARDVIKRASRALSDASIRSAEWLASANTPRSARTPFTTADIEMYRKLGPGSTRLIGEASSPENLPKPSRRSADDARTNSKPSQPRRSVGI</sequence>
<feature type="compositionally biased region" description="Polar residues" evidence="1">
    <location>
        <begin position="656"/>
        <end position="668"/>
    </location>
</feature>
<protein>
    <submittedName>
        <fullName evidence="3">Uncharacterized protein</fullName>
    </submittedName>
</protein>
<keyword evidence="2" id="KW-0472">Membrane</keyword>
<dbReference type="AlphaFoldDB" id="A0AAD4C8S3"/>
<reference evidence="3" key="2">
    <citation type="journal article" date="2020" name="Nat. Commun.">
        <title>Large-scale genome sequencing of mycorrhizal fungi provides insights into the early evolution of symbiotic traits.</title>
        <authorList>
            <person name="Miyauchi S."/>
            <person name="Kiss E."/>
            <person name="Kuo A."/>
            <person name="Drula E."/>
            <person name="Kohler A."/>
            <person name="Sanchez-Garcia M."/>
            <person name="Morin E."/>
            <person name="Andreopoulos B."/>
            <person name="Barry K.W."/>
            <person name="Bonito G."/>
            <person name="Buee M."/>
            <person name="Carver A."/>
            <person name="Chen C."/>
            <person name="Cichocki N."/>
            <person name="Clum A."/>
            <person name="Culley D."/>
            <person name="Crous P.W."/>
            <person name="Fauchery L."/>
            <person name="Girlanda M."/>
            <person name="Hayes R.D."/>
            <person name="Keri Z."/>
            <person name="LaButti K."/>
            <person name="Lipzen A."/>
            <person name="Lombard V."/>
            <person name="Magnuson J."/>
            <person name="Maillard F."/>
            <person name="Murat C."/>
            <person name="Nolan M."/>
            <person name="Ohm R.A."/>
            <person name="Pangilinan J."/>
            <person name="Pereira M.F."/>
            <person name="Perotto S."/>
            <person name="Peter M."/>
            <person name="Pfister S."/>
            <person name="Riley R."/>
            <person name="Sitrit Y."/>
            <person name="Stielow J.B."/>
            <person name="Szollosi G."/>
            <person name="Zifcakova L."/>
            <person name="Stursova M."/>
            <person name="Spatafora J.W."/>
            <person name="Tedersoo L."/>
            <person name="Vaario L.M."/>
            <person name="Yamada A."/>
            <person name="Yan M."/>
            <person name="Wang P."/>
            <person name="Xu J."/>
            <person name="Bruns T."/>
            <person name="Baldrian P."/>
            <person name="Vilgalys R."/>
            <person name="Dunand C."/>
            <person name="Henrissat B."/>
            <person name="Grigoriev I.V."/>
            <person name="Hibbett D."/>
            <person name="Nagy L.G."/>
            <person name="Martin F.M."/>
        </authorList>
    </citation>
    <scope>NUCLEOTIDE SEQUENCE</scope>
    <source>
        <strain evidence="3">BED1</strain>
    </source>
</reference>
<keyword evidence="4" id="KW-1185">Reference proteome</keyword>
<feature type="region of interest" description="Disordered" evidence="1">
    <location>
        <begin position="412"/>
        <end position="432"/>
    </location>
</feature>
<proteinExistence type="predicted"/>
<evidence type="ECO:0000256" key="1">
    <source>
        <dbReference type="SAM" id="MobiDB-lite"/>
    </source>
</evidence>
<comment type="caution">
    <text evidence="3">The sequence shown here is derived from an EMBL/GenBank/DDBJ whole genome shotgun (WGS) entry which is preliminary data.</text>
</comment>
<gene>
    <name evidence="3" type="ORF">L210DRAFT_3518929</name>
</gene>
<feature type="region of interest" description="Disordered" evidence="1">
    <location>
        <begin position="479"/>
        <end position="510"/>
    </location>
</feature>
<feature type="transmembrane region" description="Helical" evidence="2">
    <location>
        <begin position="53"/>
        <end position="74"/>
    </location>
</feature>
<accession>A0AAD4C8S3</accession>
<evidence type="ECO:0000313" key="3">
    <source>
        <dbReference type="EMBL" id="KAF8452551.1"/>
    </source>
</evidence>
<reference evidence="3" key="1">
    <citation type="submission" date="2019-10" db="EMBL/GenBank/DDBJ databases">
        <authorList>
            <consortium name="DOE Joint Genome Institute"/>
            <person name="Kuo A."/>
            <person name="Miyauchi S."/>
            <person name="Kiss E."/>
            <person name="Drula E."/>
            <person name="Kohler A."/>
            <person name="Sanchez-Garcia M."/>
            <person name="Andreopoulos B."/>
            <person name="Barry K.W."/>
            <person name="Bonito G."/>
            <person name="Buee M."/>
            <person name="Carver A."/>
            <person name="Chen C."/>
            <person name="Cichocki N."/>
            <person name="Clum A."/>
            <person name="Culley D."/>
            <person name="Crous P.W."/>
            <person name="Fauchery L."/>
            <person name="Girlanda M."/>
            <person name="Hayes R."/>
            <person name="Keri Z."/>
            <person name="LaButti K."/>
            <person name="Lipzen A."/>
            <person name="Lombard V."/>
            <person name="Magnuson J."/>
            <person name="Maillard F."/>
            <person name="Morin E."/>
            <person name="Murat C."/>
            <person name="Nolan M."/>
            <person name="Ohm R."/>
            <person name="Pangilinan J."/>
            <person name="Pereira M."/>
            <person name="Perotto S."/>
            <person name="Peter M."/>
            <person name="Riley R."/>
            <person name="Sitrit Y."/>
            <person name="Stielow B."/>
            <person name="Szollosi G."/>
            <person name="Zifcakova L."/>
            <person name="Stursova M."/>
            <person name="Spatafora J.W."/>
            <person name="Tedersoo L."/>
            <person name="Vaario L.-M."/>
            <person name="Yamada A."/>
            <person name="Yan M."/>
            <person name="Wang P."/>
            <person name="Xu J."/>
            <person name="Bruns T."/>
            <person name="Baldrian P."/>
            <person name="Vilgalys R."/>
            <person name="Henrissat B."/>
            <person name="Grigoriev I.V."/>
            <person name="Hibbett D."/>
            <person name="Nagy L.G."/>
            <person name="Martin F.M."/>
        </authorList>
    </citation>
    <scope>NUCLEOTIDE SEQUENCE</scope>
    <source>
        <strain evidence="3">BED1</strain>
    </source>
</reference>
<feature type="transmembrane region" description="Helical" evidence="2">
    <location>
        <begin position="86"/>
        <end position="107"/>
    </location>
</feature>
<feature type="compositionally biased region" description="Basic and acidic residues" evidence="1">
    <location>
        <begin position="412"/>
        <end position="425"/>
    </location>
</feature>
<feature type="transmembrane region" description="Helical" evidence="2">
    <location>
        <begin position="25"/>
        <end position="44"/>
    </location>
</feature>